<dbReference type="InterPro" id="IPR055482">
    <property type="entry name" value="DUF7054"/>
</dbReference>
<dbReference type="Pfam" id="PF23156">
    <property type="entry name" value="DUF7054"/>
    <property type="match status" value="1"/>
</dbReference>
<comment type="caution">
    <text evidence="2">The sequence shown here is derived from an EMBL/GenBank/DDBJ whole genome shotgun (WGS) entry which is preliminary data.</text>
</comment>
<reference evidence="2 3" key="1">
    <citation type="journal article" date="2020" name="Mol. Biol. Evol.">
        <title>Distinct Expression and Methylation Patterns for Genes with Different Fates following a Single Whole-Genome Duplication in Flowering Plants.</title>
        <authorList>
            <person name="Shi T."/>
            <person name="Rahmani R.S."/>
            <person name="Gugger P.F."/>
            <person name="Wang M."/>
            <person name="Li H."/>
            <person name="Zhang Y."/>
            <person name="Li Z."/>
            <person name="Wang Q."/>
            <person name="Van de Peer Y."/>
            <person name="Marchal K."/>
            <person name="Chen J."/>
        </authorList>
    </citation>
    <scope>NUCLEOTIDE SEQUENCE [LARGE SCALE GENOMIC DNA]</scope>
    <source>
        <tissue evidence="2">Leaf</tissue>
    </source>
</reference>
<name>A0A822YUC9_NELNU</name>
<dbReference type="PANTHER" id="PTHR33270:SF18">
    <property type="entry name" value="OS02G0324700 PROTEIN"/>
    <property type="match status" value="1"/>
</dbReference>
<sequence>MMMQKLKKNHWNDKANRLLITVNVLGGTGPLRFVVKEEELVSAVIAIVLKSYAREGCLPILGTDLNNVLLFCVNNAGTDALSPCETIGSCGGRNFVLCKKEQLQIETTKADCGLAKTKMIPLKSCGSWKEWLKKPLSFKISA</sequence>
<protein>
    <recommendedName>
        <fullName evidence="1">DUF7054 domain-containing protein</fullName>
    </recommendedName>
</protein>
<feature type="domain" description="DUF7054" evidence="1">
    <location>
        <begin position="14"/>
        <end position="98"/>
    </location>
</feature>
<gene>
    <name evidence="2" type="ORF">HUJ06_006353</name>
</gene>
<accession>A0A822YUC9</accession>
<dbReference type="AlphaFoldDB" id="A0A822YUC9"/>
<dbReference type="EMBL" id="DUZY01000004">
    <property type="protein sequence ID" value="DAD35713.1"/>
    <property type="molecule type" value="Genomic_DNA"/>
</dbReference>
<dbReference type="PANTHER" id="PTHR33270">
    <property type="entry name" value="BNAC05G50380D PROTEIN"/>
    <property type="match status" value="1"/>
</dbReference>
<dbReference type="InterPro" id="IPR040358">
    <property type="entry name" value="At4g22758-like"/>
</dbReference>
<evidence type="ECO:0000313" key="3">
    <source>
        <dbReference type="Proteomes" id="UP000607653"/>
    </source>
</evidence>
<evidence type="ECO:0000313" key="2">
    <source>
        <dbReference type="EMBL" id="DAD35713.1"/>
    </source>
</evidence>
<dbReference type="Proteomes" id="UP000607653">
    <property type="component" value="Unassembled WGS sequence"/>
</dbReference>
<proteinExistence type="predicted"/>
<evidence type="ECO:0000259" key="1">
    <source>
        <dbReference type="Pfam" id="PF23156"/>
    </source>
</evidence>
<organism evidence="2 3">
    <name type="scientific">Nelumbo nucifera</name>
    <name type="common">Sacred lotus</name>
    <dbReference type="NCBI Taxonomy" id="4432"/>
    <lineage>
        <taxon>Eukaryota</taxon>
        <taxon>Viridiplantae</taxon>
        <taxon>Streptophyta</taxon>
        <taxon>Embryophyta</taxon>
        <taxon>Tracheophyta</taxon>
        <taxon>Spermatophyta</taxon>
        <taxon>Magnoliopsida</taxon>
        <taxon>Proteales</taxon>
        <taxon>Nelumbonaceae</taxon>
        <taxon>Nelumbo</taxon>
    </lineage>
</organism>
<keyword evidence="3" id="KW-1185">Reference proteome</keyword>